<evidence type="ECO:0000256" key="1">
    <source>
        <dbReference type="SAM" id="MobiDB-lite"/>
    </source>
</evidence>
<reference evidence="3 4" key="1">
    <citation type="submission" date="2019-09" db="EMBL/GenBank/DDBJ databases">
        <title>Actinomadura physcomitrii sp. nov., a novel actinomycete isolated from moss [Physcomitrium sphaericum (Ludw) Fuernr].</title>
        <authorList>
            <person name="Liu C."/>
            <person name="Zhuang X."/>
        </authorList>
    </citation>
    <scope>NUCLEOTIDE SEQUENCE [LARGE SCALE GENOMIC DNA]</scope>
    <source>
        <strain evidence="3 4">CYP1-1B</strain>
    </source>
</reference>
<feature type="region of interest" description="Disordered" evidence="1">
    <location>
        <begin position="19"/>
        <end position="39"/>
    </location>
</feature>
<evidence type="ECO:0000313" key="4">
    <source>
        <dbReference type="Proteomes" id="UP000483004"/>
    </source>
</evidence>
<protein>
    <submittedName>
        <fullName evidence="3">Pentapeptide repeat-containing protein</fullName>
    </submittedName>
</protein>
<feature type="transmembrane region" description="Helical" evidence="2">
    <location>
        <begin position="151"/>
        <end position="171"/>
    </location>
</feature>
<accession>A0A6L3WBJ3</accession>
<name>A0A6L3WBJ3_9ACTN</name>
<dbReference type="SUPFAM" id="SSF141571">
    <property type="entry name" value="Pentapeptide repeat-like"/>
    <property type="match status" value="1"/>
</dbReference>
<keyword evidence="2" id="KW-0812">Transmembrane</keyword>
<dbReference type="InterPro" id="IPR001646">
    <property type="entry name" value="5peptide_repeat"/>
</dbReference>
<dbReference type="AlphaFoldDB" id="A0A6L3WBJ3"/>
<feature type="compositionally biased region" description="Basic and acidic residues" evidence="1">
    <location>
        <begin position="25"/>
        <end position="34"/>
    </location>
</feature>
<keyword evidence="2" id="KW-1133">Transmembrane helix</keyword>
<keyword evidence="4" id="KW-1185">Reference proteome</keyword>
<feature type="region of interest" description="Disordered" evidence="1">
    <location>
        <begin position="469"/>
        <end position="496"/>
    </location>
</feature>
<feature type="region of interest" description="Disordered" evidence="1">
    <location>
        <begin position="248"/>
        <end position="292"/>
    </location>
</feature>
<organism evidence="3 4">
    <name type="scientific">Actinomadura montaniterrae</name>
    <dbReference type="NCBI Taxonomy" id="1803903"/>
    <lineage>
        <taxon>Bacteria</taxon>
        <taxon>Bacillati</taxon>
        <taxon>Actinomycetota</taxon>
        <taxon>Actinomycetes</taxon>
        <taxon>Streptosporangiales</taxon>
        <taxon>Thermomonosporaceae</taxon>
        <taxon>Actinomadura</taxon>
    </lineage>
</organism>
<proteinExistence type="predicted"/>
<gene>
    <name evidence="3" type="ORF">F9B16_00745</name>
</gene>
<sequence>MASCWQRAVVAQNRLLRATARPGPRRRDVHDRNPGRQLRKKAVRCGRIRAPGRVNPSARIGRLSSVGEVAPGGAHGRVRRGLEPVRRRWAKARAGREAKPLRVRPLAAGFWMLAAAGAAALAIWLTTAWLLDVADDAPPGAERAKIRVDAVRTGLAAGGGAGAAVGLMLAFRRQRHAELATALGQLDAAERRITELYNAAAEQLASDKAPVRLTALYTLKRLANDNPRHRQTIVDIICAYLRMPCTPPPAQHPGPEEEHRERARRNAARYRAAREHHPATTEPSTGNPDPYEEHQVRLTAQRLLSTHLQPTADPHWADISLDLTGATLSDFKLTGCTVHRAVFSGATFFGDAVFTGATFSGAAWFNRATFSGDAAFIRANFSKEAVFWDATFSGPAVFGRATFSRAAWFRKATFSGTVTFDGATFSRNAWSSGLGAMMSSDAAVFGEAHSEVGVDMDWATVANVTGGHNPPPGWRIEPSEGSAGLFVRDPAPATGS</sequence>
<comment type="caution">
    <text evidence="3">The sequence shown here is derived from an EMBL/GenBank/DDBJ whole genome shotgun (WGS) entry which is preliminary data.</text>
</comment>
<dbReference type="OrthoDB" id="8440251at2"/>
<dbReference type="EMBL" id="WBMR01000001">
    <property type="protein sequence ID" value="KAB2390395.1"/>
    <property type="molecule type" value="Genomic_DNA"/>
</dbReference>
<dbReference type="Proteomes" id="UP000483004">
    <property type="component" value="Unassembled WGS sequence"/>
</dbReference>
<dbReference type="Pfam" id="PF13576">
    <property type="entry name" value="Pentapeptide_3"/>
    <property type="match status" value="1"/>
</dbReference>
<evidence type="ECO:0000256" key="2">
    <source>
        <dbReference type="SAM" id="Phobius"/>
    </source>
</evidence>
<dbReference type="Gene3D" id="2.160.20.80">
    <property type="entry name" value="E3 ubiquitin-protein ligase SopA"/>
    <property type="match status" value="1"/>
</dbReference>
<keyword evidence="2" id="KW-0472">Membrane</keyword>
<feature type="transmembrane region" description="Helical" evidence="2">
    <location>
        <begin position="106"/>
        <end position="131"/>
    </location>
</feature>
<evidence type="ECO:0000313" key="3">
    <source>
        <dbReference type="EMBL" id="KAB2390395.1"/>
    </source>
</evidence>